<comment type="similarity">
    <text evidence="2 6">Belongs to the drug/metabolite transporter (DMT) superfamily. Plant drug/metabolite exporter (P-DME) (TC 2.A.7.4) family.</text>
</comment>
<evidence type="ECO:0000256" key="5">
    <source>
        <dbReference type="ARBA" id="ARBA00023136"/>
    </source>
</evidence>
<feature type="transmembrane region" description="Helical" evidence="6">
    <location>
        <begin position="42"/>
        <end position="63"/>
    </location>
</feature>
<feature type="domain" description="EamA" evidence="7">
    <location>
        <begin position="20"/>
        <end position="153"/>
    </location>
</feature>
<feature type="transmembrane region" description="Helical" evidence="6">
    <location>
        <begin position="247"/>
        <end position="266"/>
    </location>
</feature>
<organism evidence="8 9">
    <name type="scientific">Nelumbo nucifera</name>
    <name type="common">Sacred lotus</name>
    <dbReference type="NCBI Taxonomy" id="4432"/>
    <lineage>
        <taxon>Eukaryota</taxon>
        <taxon>Viridiplantae</taxon>
        <taxon>Streptophyta</taxon>
        <taxon>Embryophyta</taxon>
        <taxon>Tracheophyta</taxon>
        <taxon>Spermatophyta</taxon>
        <taxon>Magnoliopsida</taxon>
        <taxon>Proteales</taxon>
        <taxon>Nelumbonaceae</taxon>
        <taxon>Nelumbo</taxon>
    </lineage>
</organism>
<name>A0A1U8B6X2_NELNU</name>
<dbReference type="SUPFAM" id="SSF103481">
    <property type="entry name" value="Multidrug resistance efflux transporter EmrE"/>
    <property type="match status" value="2"/>
</dbReference>
<dbReference type="GeneID" id="104607919"/>
<dbReference type="Pfam" id="PF00892">
    <property type="entry name" value="EamA"/>
    <property type="match status" value="2"/>
</dbReference>
<protein>
    <recommendedName>
        <fullName evidence="6">WAT1-related protein</fullName>
    </recommendedName>
</protein>
<accession>A0A1U8B6X2</accession>
<keyword evidence="3 6" id="KW-0812">Transmembrane</keyword>
<feature type="transmembrane region" description="Helical" evidence="6">
    <location>
        <begin position="213"/>
        <end position="235"/>
    </location>
</feature>
<keyword evidence="8" id="KW-1185">Reference proteome</keyword>
<evidence type="ECO:0000313" key="9">
    <source>
        <dbReference type="RefSeq" id="XP_010272001.1"/>
    </source>
</evidence>
<feature type="transmembrane region" description="Helical" evidence="6">
    <location>
        <begin position="103"/>
        <end position="123"/>
    </location>
</feature>
<feature type="transmembrane region" description="Helical" evidence="6">
    <location>
        <begin position="181"/>
        <end position="201"/>
    </location>
</feature>
<dbReference type="KEGG" id="nnu:104607919"/>
<dbReference type="InterPro" id="IPR037185">
    <property type="entry name" value="EmrE-like"/>
</dbReference>
<evidence type="ECO:0000256" key="2">
    <source>
        <dbReference type="ARBA" id="ARBA00007635"/>
    </source>
</evidence>
<proteinExistence type="inferred from homology"/>
<keyword evidence="4 6" id="KW-1133">Transmembrane helix</keyword>
<dbReference type="RefSeq" id="XP_010272001.1">
    <property type="nucleotide sequence ID" value="XM_010273699.2"/>
</dbReference>
<evidence type="ECO:0000256" key="6">
    <source>
        <dbReference type="RuleBase" id="RU363077"/>
    </source>
</evidence>
<gene>
    <name evidence="9" type="primary">LOC104607919</name>
</gene>
<dbReference type="GO" id="GO:0022857">
    <property type="term" value="F:transmembrane transporter activity"/>
    <property type="evidence" value="ECO:0007669"/>
    <property type="project" value="InterPro"/>
</dbReference>
<feature type="domain" description="EamA" evidence="7">
    <location>
        <begin position="183"/>
        <end position="321"/>
    </location>
</feature>
<feature type="transmembrane region" description="Helical" evidence="6">
    <location>
        <begin position="143"/>
        <end position="161"/>
    </location>
</feature>
<dbReference type="Proteomes" id="UP000189703">
    <property type="component" value="Unplaced"/>
</dbReference>
<dbReference type="OMA" id="TITWALH"/>
<feature type="transmembrane region" description="Helical" evidence="6">
    <location>
        <begin position="12"/>
        <end position="30"/>
    </location>
</feature>
<feature type="transmembrane region" description="Helical" evidence="6">
    <location>
        <begin position="278"/>
        <end position="298"/>
    </location>
</feature>
<evidence type="ECO:0000313" key="8">
    <source>
        <dbReference type="Proteomes" id="UP000189703"/>
    </source>
</evidence>
<dbReference type="PANTHER" id="PTHR31218">
    <property type="entry name" value="WAT1-RELATED PROTEIN"/>
    <property type="match status" value="1"/>
</dbReference>
<dbReference type="InterPro" id="IPR000620">
    <property type="entry name" value="EamA_dom"/>
</dbReference>
<evidence type="ECO:0000259" key="7">
    <source>
        <dbReference type="Pfam" id="PF00892"/>
    </source>
</evidence>
<keyword evidence="5 6" id="KW-0472">Membrane</keyword>
<dbReference type="GO" id="GO:0016020">
    <property type="term" value="C:membrane"/>
    <property type="evidence" value="ECO:0007669"/>
    <property type="project" value="UniProtKB-SubCell"/>
</dbReference>
<reference evidence="9" key="1">
    <citation type="submission" date="2025-08" db="UniProtKB">
        <authorList>
            <consortium name="RefSeq"/>
        </authorList>
    </citation>
    <scope>IDENTIFICATION</scope>
</reference>
<evidence type="ECO:0000256" key="1">
    <source>
        <dbReference type="ARBA" id="ARBA00004141"/>
    </source>
</evidence>
<dbReference type="InterPro" id="IPR030184">
    <property type="entry name" value="WAT1-related"/>
</dbReference>
<comment type="subcellular location">
    <subcellularLocation>
        <location evidence="1 6">Membrane</location>
        <topology evidence="1 6">Multi-pass membrane protein</topology>
    </subcellularLocation>
</comment>
<dbReference type="OrthoDB" id="1728340at2759"/>
<sequence>MRSRSRRLWDAIPFAGMMMVECSSVGLITLSKASMLRGMSNFIFVMYSYALATLLLLPSAFFCRRATLPPITVSLLCRLFLLGLIGYLVQVFAYTGINYSSPTLASAMSNLIPAFTFILAIIFRMEKLDLRSSNSQAKSLGTLVSIAGAFVVTLYKGPSILTTPSPSDSPHLHLFLPNSNWVIGGLFVAADCLLSALWYIFQASIVKEYPQEFTLIFFYSFFATIQSAIVCLLVEREPSKWRLRLDLELFTIVYSAVFGFGFSVGVQTWCLRKKGPFFVAMFRPLGIVIAVVLGIIFLGDILHIGSVIGSVIIALGFYAVMWGKAQEDKLVDGEFSSLEPSNQSAPLLL</sequence>
<feature type="transmembrane region" description="Helical" evidence="6">
    <location>
        <begin position="75"/>
        <end position="97"/>
    </location>
</feature>
<feature type="transmembrane region" description="Helical" evidence="6">
    <location>
        <begin position="304"/>
        <end position="322"/>
    </location>
</feature>
<evidence type="ECO:0000256" key="3">
    <source>
        <dbReference type="ARBA" id="ARBA00022692"/>
    </source>
</evidence>
<evidence type="ECO:0000256" key="4">
    <source>
        <dbReference type="ARBA" id="ARBA00022989"/>
    </source>
</evidence>
<dbReference type="AlphaFoldDB" id="A0A1U8B6X2"/>